<dbReference type="InterPro" id="IPR029063">
    <property type="entry name" value="SAM-dependent_MTases_sf"/>
</dbReference>
<dbReference type="Pfam" id="PF05711">
    <property type="entry name" value="TylF"/>
    <property type="match status" value="1"/>
</dbReference>
<dbReference type="AlphaFoldDB" id="A0A2J0KVI2"/>
<dbReference type="SUPFAM" id="SSF53335">
    <property type="entry name" value="S-adenosyl-L-methionine-dependent methyltransferases"/>
    <property type="match status" value="1"/>
</dbReference>
<keyword evidence="1" id="KW-0489">Methyltransferase</keyword>
<sequence>MNLRIKSLFRQRPALLGYQILNNCLGRPNPIRLWESDTYFNELMKKIKHHTLVSKKKCFMIYQLAKQVASFPCDAVEVGVYKGGTAKLLAEMFKSQNKALHLFDTFTGMPSADVNRDIHKKGDFKDTSLESVKDCLRDYKNIYYHQGYFPTTAKPIENLSFCLVHIDVDIYKSVMDCCEFFYPRMERSGIMIFDDYGLLTCPGAKMAVDEFFSDKPEKPCYLQSGQCIIIKL</sequence>
<evidence type="ECO:0000313" key="1">
    <source>
        <dbReference type="EMBL" id="PIU41799.1"/>
    </source>
</evidence>
<reference evidence="1 2" key="1">
    <citation type="submission" date="2017-09" db="EMBL/GenBank/DDBJ databases">
        <title>Depth-based differentiation of microbial function through sediment-hosted aquifers and enrichment of novel symbionts in the deep terrestrial subsurface.</title>
        <authorList>
            <person name="Probst A.J."/>
            <person name="Ladd B."/>
            <person name="Jarett J.K."/>
            <person name="Geller-Mcgrath D.E."/>
            <person name="Sieber C.M."/>
            <person name="Emerson J.B."/>
            <person name="Anantharaman K."/>
            <person name="Thomas B.C."/>
            <person name="Malmstrom R."/>
            <person name="Stieglmeier M."/>
            <person name="Klingl A."/>
            <person name="Woyke T."/>
            <person name="Ryan C.M."/>
            <person name="Banfield J.F."/>
        </authorList>
    </citation>
    <scope>NUCLEOTIDE SEQUENCE [LARGE SCALE GENOMIC DNA]</scope>
    <source>
        <strain evidence="1">CG07_land_8_20_14_0_80_42_15</strain>
    </source>
</reference>
<keyword evidence="1" id="KW-0808">Transferase</keyword>
<dbReference type="PANTHER" id="PTHR40036:SF1">
    <property type="entry name" value="MACROCIN O-METHYLTRANSFERASE"/>
    <property type="match status" value="1"/>
</dbReference>
<dbReference type="GO" id="GO:0032259">
    <property type="term" value="P:methylation"/>
    <property type="evidence" value="ECO:0007669"/>
    <property type="project" value="UniProtKB-KW"/>
</dbReference>
<dbReference type="Proteomes" id="UP000230052">
    <property type="component" value="Unassembled WGS sequence"/>
</dbReference>
<comment type="caution">
    <text evidence="1">The sequence shown here is derived from an EMBL/GenBank/DDBJ whole genome shotgun (WGS) entry which is preliminary data.</text>
</comment>
<proteinExistence type="predicted"/>
<organism evidence="1 2">
    <name type="scientific">Candidatus Aquitaenariimonas noxiae</name>
    <dbReference type="NCBI Taxonomy" id="1974741"/>
    <lineage>
        <taxon>Bacteria</taxon>
        <taxon>Pseudomonadati</taxon>
        <taxon>Candidatus Omnitrophota</taxon>
        <taxon>Candidatus Aquitaenariimonas</taxon>
    </lineage>
</organism>
<evidence type="ECO:0000313" key="2">
    <source>
        <dbReference type="Proteomes" id="UP000230052"/>
    </source>
</evidence>
<dbReference type="PANTHER" id="PTHR40036">
    <property type="entry name" value="MACROCIN O-METHYLTRANSFERASE"/>
    <property type="match status" value="1"/>
</dbReference>
<dbReference type="EMBL" id="PEWV01000032">
    <property type="protein sequence ID" value="PIU41799.1"/>
    <property type="molecule type" value="Genomic_DNA"/>
</dbReference>
<dbReference type="Gene3D" id="3.40.50.150">
    <property type="entry name" value="Vaccinia Virus protein VP39"/>
    <property type="match status" value="1"/>
</dbReference>
<gene>
    <name evidence="1" type="ORF">COS99_03220</name>
</gene>
<protein>
    <submittedName>
        <fullName evidence="1">Macrocin-O-methyltransferase</fullName>
    </submittedName>
</protein>
<dbReference type="GO" id="GO:0008168">
    <property type="term" value="F:methyltransferase activity"/>
    <property type="evidence" value="ECO:0007669"/>
    <property type="project" value="UniProtKB-KW"/>
</dbReference>
<dbReference type="InterPro" id="IPR008884">
    <property type="entry name" value="TylF_MeTrfase"/>
</dbReference>
<accession>A0A2J0KVI2</accession>
<name>A0A2J0KVI2_9BACT</name>